<evidence type="ECO:0000256" key="2">
    <source>
        <dbReference type="ARBA" id="ARBA00023015"/>
    </source>
</evidence>
<dbReference type="PROSITE" id="PS50888">
    <property type="entry name" value="BHLH"/>
    <property type="match status" value="1"/>
</dbReference>
<keyword evidence="3" id="KW-0804">Transcription</keyword>
<feature type="compositionally biased region" description="Basic and acidic residues" evidence="5">
    <location>
        <begin position="448"/>
        <end position="461"/>
    </location>
</feature>
<sequence>MKFDTEKFNGRNFSLWKLKMKIILRKDGCLAAISERSVHFTDDNKWIEIDENAMSNFHLALADEDHLKKDCWSLNKNPNPQGNTSNTSDDGDALCCEASTTVEGGSVYSCNDHALEIISVGTIKLKMYDGTIKVVRDVRHVKGLKKNLLSYGLLDNNASKVETRKGIMEVFRRALVVLKEIWTHVRTRNKSPCGAKVISRLNKVSLTLCEHCITSAGMTLVPSSNPLAIGSSCASVADSFGSNLWEHPSNSQDLGFCGINVQNGASSSNAKGIGKGGFFVPNTNRILPQSLSQLPADSAFIERAARFSSFNRGNFSDMVSLFGMPESVGLYTRGLGLLPVHEHMFSANEMKSVSGVESLNVAEATRDSCLQVESRAKESPLGNDRRNGSLVPAHEEAKQGTGGSGNESDEAEFSSREGGQDEPSSLDGTGGEPSAKGLTKGGQPPTEAAKDGAENQQKGDQKQTTSVNKNTGKQVSPASHPPKEEYIHVRARRGQATNSHGLAERVRREKISERMKFLLEIVPGCSKVTEKTVMLDEIINYVQSLQRQVEFLSMKLATKPQAGF</sequence>
<keyword evidence="7" id="KW-0238">DNA-binding</keyword>
<dbReference type="InterPro" id="IPR011598">
    <property type="entry name" value="bHLH_dom"/>
</dbReference>
<feature type="compositionally biased region" description="Basic and acidic residues" evidence="5">
    <location>
        <begin position="374"/>
        <end position="398"/>
    </location>
</feature>
<feature type="region of interest" description="Disordered" evidence="5">
    <location>
        <begin position="366"/>
        <end position="483"/>
    </location>
</feature>
<keyword evidence="2" id="KW-0805">Transcription regulation</keyword>
<keyword evidence="4" id="KW-0539">Nucleus</keyword>
<keyword evidence="8" id="KW-1185">Reference proteome</keyword>
<dbReference type="InterPro" id="IPR036638">
    <property type="entry name" value="HLH_DNA-bd_sf"/>
</dbReference>
<dbReference type="SMART" id="SM00353">
    <property type="entry name" value="HLH"/>
    <property type="match status" value="1"/>
</dbReference>
<dbReference type="PANTHER" id="PTHR12565">
    <property type="entry name" value="STEROL REGULATORY ELEMENT-BINDING PROTEIN"/>
    <property type="match status" value="1"/>
</dbReference>
<dbReference type="AlphaFoldDB" id="A0A6A2YKW7"/>
<dbReference type="SUPFAM" id="SSF47459">
    <property type="entry name" value="HLH, helix-loop-helix DNA-binding domain"/>
    <property type="match status" value="1"/>
</dbReference>
<reference evidence="7" key="1">
    <citation type="submission" date="2019-09" db="EMBL/GenBank/DDBJ databases">
        <title>Draft genome information of white flower Hibiscus syriacus.</title>
        <authorList>
            <person name="Kim Y.-M."/>
        </authorList>
    </citation>
    <scope>NUCLEOTIDE SEQUENCE [LARGE SCALE GENOMIC DNA]</scope>
    <source>
        <strain evidence="7">YM2019G1</strain>
    </source>
</reference>
<gene>
    <name evidence="7" type="ORF">F3Y22_tig00111427pilonHSYRG00740</name>
</gene>
<accession>A0A6A2YKW7</accession>
<dbReference type="GO" id="GO:0003677">
    <property type="term" value="F:DNA binding"/>
    <property type="evidence" value="ECO:0007669"/>
    <property type="project" value="UniProtKB-KW"/>
</dbReference>
<dbReference type="EMBL" id="VEPZ02001337">
    <property type="protein sequence ID" value="KAE8678404.1"/>
    <property type="molecule type" value="Genomic_DNA"/>
</dbReference>
<evidence type="ECO:0000256" key="3">
    <source>
        <dbReference type="ARBA" id="ARBA00023163"/>
    </source>
</evidence>
<dbReference type="Gene3D" id="4.10.280.10">
    <property type="entry name" value="Helix-loop-helix DNA-binding domain"/>
    <property type="match status" value="1"/>
</dbReference>
<proteinExistence type="predicted"/>
<dbReference type="GO" id="GO:0003700">
    <property type="term" value="F:DNA-binding transcription factor activity"/>
    <property type="evidence" value="ECO:0007669"/>
    <property type="project" value="TreeGrafter"/>
</dbReference>
<name>A0A6A2YKW7_HIBSY</name>
<evidence type="ECO:0000259" key="6">
    <source>
        <dbReference type="PROSITE" id="PS50888"/>
    </source>
</evidence>
<evidence type="ECO:0000256" key="4">
    <source>
        <dbReference type="ARBA" id="ARBA00023242"/>
    </source>
</evidence>
<comment type="caution">
    <text evidence="7">The sequence shown here is derived from an EMBL/GenBank/DDBJ whole genome shotgun (WGS) entry which is preliminary data.</text>
</comment>
<dbReference type="InterPro" id="IPR024097">
    <property type="entry name" value="bHLH_ZIP_TF"/>
</dbReference>
<dbReference type="Proteomes" id="UP000436088">
    <property type="component" value="Unassembled WGS sequence"/>
</dbReference>
<evidence type="ECO:0000313" key="8">
    <source>
        <dbReference type="Proteomes" id="UP000436088"/>
    </source>
</evidence>
<feature type="domain" description="BHLH" evidence="6">
    <location>
        <begin position="495"/>
        <end position="545"/>
    </location>
</feature>
<evidence type="ECO:0000256" key="1">
    <source>
        <dbReference type="ARBA" id="ARBA00004123"/>
    </source>
</evidence>
<dbReference type="PANTHER" id="PTHR12565:SF458">
    <property type="entry name" value="TRANSCRIPTION FACTOR BHLH49"/>
    <property type="match status" value="1"/>
</dbReference>
<dbReference type="GO" id="GO:0005634">
    <property type="term" value="C:nucleus"/>
    <property type="evidence" value="ECO:0007669"/>
    <property type="project" value="UniProtKB-SubCell"/>
</dbReference>
<dbReference type="GO" id="GO:0046983">
    <property type="term" value="F:protein dimerization activity"/>
    <property type="evidence" value="ECO:0007669"/>
    <property type="project" value="InterPro"/>
</dbReference>
<comment type="subcellular location">
    <subcellularLocation>
        <location evidence="1">Nucleus</location>
    </subcellularLocation>
</comment>
<dbReference type="CDD" id="cd18919">
    <property type="entry name" value="bHLH_AtBPE_like"/>
    <property type="match status" value="1"/>
</dbReference>
<organism evidence="7 8">
    <name type="scientific">Hibiscus syriacus</name>
    <name type="common">Rose of Sharon</name>
    <dbReference type="NCBI Taxonomy" id="106335"/>
    <lineage>
        <taxon>Eukaryota</taxon>
        <taxon>Viridiplantae</taxon>
        <taxon>Streptophyta</taxon>
        <taxon>Embryophyta</taxon>
        <taxon>Tracheophyta</taxon>
        <taxon>Spermatophyta</taxon>
        <taxon>Magnoliopsida</taxon>
        <taxon>eudicotyledons</taxon>
        <taxon>Gunneridae</taxon>
        <taxon>Pentapetalae</taxon>
        <taxon>rosids</taxon>
        <taxon>malvids</taxon>
        <taxon>Malvales</taxon>
        <taxon>Malvaceae</taxon>
        <taxon>Malvoideae</taxon>
        <taxon>Hibiscus</taxon>
    </lineage>
</organism>
<dbReference type="Pfam" id="PF00010">
    <property type="entry name" value="HLH"/>
    <property type="match status" value="1"/>
</dbReference>
<protein>
    <submittedName>
        <fullName evidence="7">Basic helix-loop-helix DNA-binding superfamily protein, putative isoform 2</fullName>
    </submittedName>
</protein>
<dbReference type="Pfam" id="PF22936">
    <property type="entry name" value="Pol_BBD"/>
    <property type="match status" value="1"/>
</dbReference>
<feature type="compositionally biased region" description="Polar residues" evidence="5">
    <location>
        <begin position="462"/>
        <end position="477"/>
    </location>
</feature>
<evidence type="ECO:0000313" key="7">
    <source>
        <dbReference type="EMBL" id="KAE8678404.1"/>
    </source>
</evidence>
<evidence type="ECO:0000256" key="5">
    <source>
        <dbReference type="SAM" id="MobiDB-lite"/>
    </source>
</evidence>
<dbReference type="InterPro" id="IPR054722">
    <property type="entry name" value="PolX-like_BBD"/>
</dbReference>